<dbReference type="GO" id="GO:0045040">
    <property type="term" value="P:protein insertion into mitochondrial outer membrane"/>
    <property type="evidence" value="ECO:0007669"/>
    <property type="project" value="InterPro"/>
</dbReference>
<keyword evidence="12" id="KW-1185">Reference proteome</keyword>
<dbReference type="Pfam" id="PF06552">
    <property type="entry name" value="TOM20_plant"/>
    <property type="match status" value="1"/>
</dbReference>
<dbReference type="GO" id="GO:0005742">
    <property type="term" value="C:mitochondrial outer membrane translocase complex"/>
    <property type="evidence" value="ECO:0007669"/>
    <property type="project" value="InterPro"/>
</dbReference>
<dbReference type="Proteomes" id="UP000265520">
    <property type="component" value="Unassembled WGS sequence"/>
</dbReference>
<evidence type="ECO:0000256" key="1">
    <source>
        <dbReference type="ARBA" id="ARBA00003450"/>
    </source>
</evidence>
<dbReference type="SUPFAM" id="SSF48452">
    <property type="entry name" value="TPR-like"/>
    <property type="match status" value="1"/>
</dbReference>
<dbReference type="AlphaFoldDB" id="A0A392VSK2"/>
<keyword evidence="6" id="KW-1000">Mitochondrion outer membrane</keyword>
<keyword evidence="11" id="KW-0675">Receptor</keyword>
<dbReference type="InterPro" id="IPR011990">
    <property type="entry name" value="TPR-like_helical_dom_sf"/>
</dbReference>
<dbReference type="InterPro" id="IPR010547">
    <property type="entry name" value="TOM20_imprt_rcpt"/>
</dbReference>
<dbReference type="PANTHER" id="PTHR32409">
    <property type="entry name" value="MITOCHONDRIAL IMPORT RECEPTOR SUBUNIT TOM20-1-RELATED"/>
    <property type="match status" value="1"/>
</dbReference>
<dbReference type="GO" id="GO:0015031">
    <property type="term" value="P:protein transport"/>
    <property type="evidence" value="ECO:0007669"/>
    <property type="project" value="UniProtKB-KW"/>
</dbReference>
<evidence type="ECO:0000256" key="2">
    <source>
        <dbReference type="ARBA" id="ARBA00004572"/>
    </source>
</evidence>
<sequence>SLETLFSDAISKLEEALTVNPNKHDALWCLGNALTSQAFLNPDPDEAKVYFDKAAVYFQQAVDE</sequence>
<evidence type="ECO:0000256" key="3">
    <source>
        <dbReference type="ARBA" id="ARBA00005792"/>
    </source>
</evidence>
<evidence type="ECO:0000256" key="10">
    <source>
        <dbReference type="ARBA" id="ARBA00023136"/>
    </source>
</evidence>
<name>A0A392VSK2_9FABA</name>
<comment type="similarity">
    <text evidence="3">Belongs to the Tom20 family.</text>
</comment>
<accession>A0A392VSK2</accession>
<organism evidence="11 12">
    <name type="scientific">Trifolium medium</name>
    <dbReference type="NCBI Taxonomy" id="97028"/>
    <lineage>
        <taxon>Eukaryota</taxon>
        <taxon>Viridiplantae</taxon>
        <taxon>Streptophyta</taxon>
        <taxon>Embryophyta</taxon>
        <taxon>Tracheophyta</taxon>
        <taxon>Spermatophyta</taxon>
        <taxon>Magnoliopsida</taxon>
        <taxon>eudicotyledons</taxon>
        <taxon>Gunneridae</taxon>
        <taxon>Pentapetalae</taxon>
        <taxon>rosids</taxon>
        <taxon>fabids</taxon>
        <taxon>Fabales</taxon>
        <taxon>Fabaceae</taxon>
        <taxon>Papilionoideae</taxon>
        <taxon>50 kb inversion clade</taxon>
        <taxon>NPAAA clade</taxon>
        <taxon>Hologalegina</taxon>
        <taxon>IRL clade</taxon>
        <taxon>Trifolieae</taxon>
        <taxon>Trifolium</taxon>
    </lineage>
</organism>
<feature type="non-terminal residue" evidence="11">
    <location>
        <position position="1"/>
    </location>
</feature>
<evidence type="ECO:0000256" key="9">
    <source>
        <dbReference type="ARBA" id="ARBA00023128"/>
    </source>
</evidence>
<keyword evidence="9" id="KW-0496">Mitochondrion</keyword>
<proteinExistence type="inferred from homology"/>
<evidence type="ECO:0000256" key="6">
    <source>
        <dbReference type="ARBA" id="ARBA00022787"/>
    </source>
</evidence>
<comment type="function">
    <text evidence="1">Central component of the receptor complex responsible for the recognition and translocation of cytosolically synthesized mitochondrial preproteins. Together with TOM22 functions as the transit peptide receptor at the surface of the mitochondrion outer membrane and facilitates the movement of preproteins into the translocation pore.</text>
</comment>
<evidence type="ECO:0000256" key="8">
    <source>
        <dbReference type="ARBA" id="ARBA00022989"/>
    </source>
</evidence>
<evidence type="ECO:0000256" key="7">
    <source>
        <dbReference type="ARBA" id="ARBA00022927"/>
    </source>
</evidence>
<evidence type="ECO:0000313" key="12">
    <source>
        <dbReference type="Proteomes" id="UP000265520"/>
    </source>
</evidence>
<dbReference type="PANTHER" id="PTHR32409:SF3">
    <property type="entry name" value="MITOCHONDRIAL IMPORT RECEPTOR SUBUNIT TOM20-1-RELATED"/>
    <property type="match status" value="1"/>
</dbReference>
<keyword evidence="8" id="KW-1133">Transmembrane helix</keyword>
<keyword evidence="7" id="KW-0653">Protein transport</keyword>
<keyword evidence="10" id="KW-0472">Membrane</keyword>
<evidence type="ECO:0000313" key="11">
    <source>
        <dbReference type="EMBL" id="MCI90419.1"/>
    </source>
</evidence>
<reference evidence="11 12" key="1">
    <citation type="journal article" date="2018" name="Front. Plant Sci.">
        <title>Red Clover (Trifolium pratense) and Zigzag Clover (T. medium) - A Picture of Genomic Similarities and Differences.</title>
        <authorList>
            <person name="Dluhosova J."/>
            <person name="Istvanek J."/>
            <person name="Nedelnik J."/>
            <person name="Repkova J."/>
        </authorList>
    </citation>
    <scope>NUCLEOTIDE SEQUENCE [LARGE SCALE GENOMIC DNA]</scope>
    <source>
        <strain evidence="12">cv. 10/8</strain>
        <tissue evidence="11">Leaf</tissue>
    </source>
</reference>
<protein>
    <submittedName>
        <fullName evidence="11">Mitochondrial-like import receptor subunit TOM20-like</fullName>
    </submittedName>
</protein>
<comment type="subcellular location">
    <subcellularLocation>
        <location evidence="2">Mitochondrion outer membrane</location>
        <topology evidence="2">Single-pass membrane protein</topology>
    </subcellularLocation>
</comment>
<comment type="caution">
    <text evidence="11">The sequence shown here is derived from an EMBL/GenBank/DDBJ whole genome shotgun (WGS) entry which is preliminary data.</text>
</comment>
<dbReference type="Gene3D" id="1.25.40.10">
    <property type="entry name" value="Tetratricopeptide repeat domain"/>
    <property type="match status" value="1"/>
</dbReference>
<evidence type="ECO:0000256" key="5">
    <source>
        <dbReference type="ARBA" id="ARBA00022692"/>
    </source>
</evidence>
<feature type="non-terminal residue" evidence="11">
    <location>
        <position position="64"/>
    </location>
</feature>
<evidence type="ECO:0000256" key="4">
    <source>
        <dbReference type="ARBA" id="ARBA00022448"/>
    </source>
</evidence>
<dbReference type="EMBL" id="LXQA011244137">
    <property type="protein sequence ID" value="MCI90419.1"/>
    <property type="molecule type" value="Genomic_DNA"/>
</dbReference>
<keyword evidence="5" id="KW-0812">Transmembrane</keyword>
<keyword evidence="4" id="KW-0813">Transport</keyword>